<evidence type="ECO:0000313" key="2">
    <source>
        <dbReference type="EMBL" id="SDN71304.1"/>
    </source>
</evidence>
<dbReference type="Proteomes" id="UP000198704">
    <property type="component" value="Unassembled WGS sequence"/>
</dbReference>
<keyword evidence="3" id="KW-1185">Reference proteome</keyword>
<dbReference type="EMBL" id="FNHS01000010">
    <property type="protein sequence ID" value="SDN71304.1"/>
    <property type="molecule type" value="Genomic_DNA"/>
</dbReference>
<keyword evidence="1" id="KW-0472">Membrane</keyword>
<accession>A0A1H0DMC8</accession>
<feature type="transmembrane region" description="Helical" evidence="1">
    <location>
        <begin position="88"/>
        <end position="115"/>
    </location>
</feature>
<feature type="transmembrane region" description="Helical" evidence="1">
    <location>
        <begin position="56"/>
        <end position="76"/>
    </location>
</feature>
<evidence type="ECO:0000313" key="3">
    <source>
        <dbReference type="Proteomes" id="UP000198704"/>
    </source>
</evidence>
<dbReference type="STRING" id="582672.SAMN05216360_110224"/>
<feature type="transmembrane region" description="Helical" evidence="1">
    <location>
        <begin position="23"/>
        <end position="44"/>
    </location>
</feature>
<name>A0A1H0DMC8_9HYPH</name>
<dbReference type="AlphaFoldDB" id="A0A1H0DMC8"/>
<protein>
    <submittedName>
        <fullName evidence="2">Uncharacterized protein</fullName>
    </submittedName>
</protein>
<proteinExistence type="predicted"/>
<reference evidence="3" key="1">
    <citation type="submission" date="2016-10" db="EMBL/GenBank/DDBJ databases">
        <authorList>
            <person name="Varghese N."/>
            <person name="Submissions S."/>
        </authorList>
    </citation>
    <scope>NUCLEOTIDE SEQUENCE [LARGE SCALE GENOMIC DNA]</scope>
    <source>
        <strain evidence="3">BL47</strain>
    </source>
</reference>
<dbReference type="RefSeq" id="WP_244507648.1">
    <property type="nucleotide sequence ID" value="NZ_FNHS01000010.1"/>
</dbReference>
<sequence>MAGELFARNTRPIAPPVSGGGKLTLFLLALVIIVIAEAIGNVSIPVGAGKIVLLPLLWALLLGGALGLMSLTFAGLSVAKDVPAFRRLGWRIVVVSFLANAGTFLGAVLIAQFFMHAPLG</sequence>
<dbReference type="InterPro" id="IPR021450">
    <property type="entry name" value="DUF3100"/>
</dbReference>
<gene>
    <name evidence="2" type="ORF">SAMN05216360_110224</name>
</gene>
<keyword evidence="1" id="KW-0812">Transmembrane</keyword>
<keyword evidence="1" id="KW-1133">Transmembrane helix</keyword>
<evidence type="ECO:0000256" key="1">
    <source>
        <dbReference type="SAM" id="Phobius"/>
    </source>
</evidence>
<organism evidence="2 3">
    <name type="scientific">Methylobacterium phyllostachyos</name>
    <dbReference type="NCBI Taxonomy" id="582672"/>
    <lineage>
        <taxon>Bacteria</taxon>
        <taxon>Pseudomonadati</taxon>
        <taxon>Pseudomonadota</taxon>
        <taxon>Alphaproteobacteria</taxon>
        <taxon>Hyphomicrobiales</taxon>
        <taxon>Methylobacteriaceae</taxon>
        <taxon>Methylobacterium</taxon>
    </lineage>
</organism>
<dbReference type="Pfam" id="PF11299">
    <property type="entry name" value="DUF3100"/>
    <property type="match status" value="1"/>
</dbReference>